<dbReference type="SUPFAM" id="SSF51735">
    <property type="entry name" value="NAD(P)-binding Rossmann-fold domains"/>
    <property type="match status" value="1"/>
</dbReference>
<dbReference type="EMBL" id="CAFBIY010000079">
    <property type="protein sequence ID" value="CAB4851391.1"/>
    <property type="molecule type" value="Genomic_DNA"/>
</dbReference>
<dbReference type="InterPro" id="IPR036291">
    <property type="entry name" value="NAD(P)-bd_dom_sf"/>
</dbReference>
<dbReference type="EMBL" id="CAESGF010000035">
    <property type="protein sequence ID" value="CAB4365545.1"/>
    <property type="molecule type" value="Genomic_DNA"/>
</dbReference>
<dbReference type="PRINTS" id="PR00081">
    <property type="entry name" value="GDHRDH"/>
</dbReference>
<proteinExistence type="inferred from homology"/>
<dbReference type="Gene3D" id="3.40.50.720">
    <property type="entry name" value="NAD(P)-binding Rossmann-like Domain"/>
    <property type="match status" value="1"/>
</dbReference>
<evidence type="ECO:0000256" key="2">
    <source>
        <dbReference type="ARBA" id="ARBA00023002"/>
    </source>
</evidence>
<dbReference type="PANTHER" id="PTHR44196:SF1">
    <property type="entry name" value="DEHYDROGENASE_REDUCTASE SDR FAMILY MEMBER 7B"/>
    <property type="match status" value="1"/>
</dbReference>
<dbReference type="CDD" id="cd05233">
    <property type="entry name" value="SDR_c"/>
    <property type="match status" value="1"/>
</dbReference>
<dbReference type="InterPro" id="IPR002347">
    <property type="entry name" value="SDR_fam"/>
</dbReference>
<dbReference type="GO" id="GO:0016491">
    <property type="term" value="F:oxidoreductase activity"/>
    <property type="evidence" value="ECO:0007669"/>
    <property type="project" value="UniProtKB-KW"/>
</dbReference>
<name>A0A6J7C2L8_9ZZZZ</name>
<keyword evidence="2" id="KW-0560">Oxidoreductase</keyword>
<dbReference type="GO" id="GO:0016020">
    <property type="term" value="C:membrane"/>
    <property type="evidence" value="ECO:0007669"/>
    <property type="project" value="TreeGrafter"/>
</dbReference>
<evidence type="ECO:0000313" key="4">
    <source>
        <dbReference type="EMBL" id="CAB4851391.1"/>
    </source>
</evidence>
<dbReference type="PROSITE" id="PS00061">
    <property type="entry name" value="ADH_SHORT"/>
    <property type="match status" value="1"/>
</dbReference>
<dbReference type="InterPro" id="IPR020904">
    <property type="entry name" value="Sc_DH/Rdtase_CS"/>
</dbReference>
<comment type="similarity">
    <text evidence="1">Belongs to the short-chain dehydrogenases/reductases (SDR) family.</text>
</comment>
<evidence type="ECO:0000256" key="1">
    <source>
        <dbReference type="ARBA" id="ARBA00006484"/>
    </source>
</evidence>
<dbReference type="AlphaFoldDB" id="A0A6J7C2L8"/>
<reference evidence="4" key="1">
    <citation type="submission" date="2020-05" db="EMBL/GenBank/DDBJ databases">
        <authorList>
            <person name="Chiriac C."/>
            <person name="Salcher M."/>
            <person name="Ghai R."/>
            <person name="Kavagutti S V."/>
        </authorList>
    </citation>
    <scope>NUCLEOTIDE SEQUENCE</scope>
</reference>
<dbReference type="Pfam" id="PF00106">
    <property type="entry name" value="adh_short"/>
    <property type="match status" value="1"/>
</dbReference>
<accession>A0A6J7C2L8</accession>
<organism evidence="4">
    <name type="scientific">freshwater metagenome</name>
    <dbReference type="NCBI Taxonomy" id="449393"/>
    <lineage>
        <taxon>unclassified sequences</taxon>
        <taxon>metagenomes</taxon>
        <taxon>ecological metagenomes</taxon>
    </lineage>
</organism>
<evidence type="ECO:0000313" key="3">
    <source>
        <dbReference type="EMBL" id="CAB4365545.1"/>
    </source>
</evidence>
<dbReference type="PANTHER" id="PTHR44196">
    <property type="entry name" value="DEHYDROGENASE/REDUCTASE SDR FAMILY MEMBER 7B"/>
    <property type="match status" value="1"/>
</dbReference>
<gene>
    <name evidence="4" type="ORF">UFOPK3267_01517</name>
    <name evidence="3" type="ORF">UFOPK4189_03288</name>
</gene>
<protein>
    <submittedName>
        <fullName evidence="4">Unannotated protein</fullName>
    </submittedName>
</protein>
<sequence>MTAPDTIVWISGATEGLGIGLAHTVPYPNARIINLSRRQHPEYETVQFDLTKPDTWDAIGEHFTSVLADFTGTRAIFIHNAFYRGHAGFVSEMDQQTYKDEIIANAMAPQLLGDMFLRAVRPGYESGLVLMSSAGARSPFEGHSSYCAAKAGVEMWVRVVRRELKRRGRDTWVVAVRPGFVDSPATRYEATMPADIYPLGPQIAAQLASRQGVLTPEEAGAGIWAMLPPTADTSVLLQGEMVVVPPTESTGNR</sequence>